<dbReference type="GO" id="GO:0019430">
    <property type="term" value="P:removal of superoxide radicals"/>
    <property type="evidence" value="ECO:0007669"/>
    <property type="project" value="InterPro"/>
</dbReference>
<evidence type="ECO:0000256" key="7">
    <source>
        <dbReference type="ARBA" id="ARBA00022982"/>
    </source>
</evidence>
<evidence type="ECO:0000256" key="8">
    <source>
        <dbReference type="ARBA" id="ARBA00023004"/>
    </source>
</evidence>
<dbReference type="InterPro" id="IPR004793">
    <property type="entry name" value="Desulfoferrodoxin_rbo"/>
</dbReference>
<keyword evidence="7" id="KW-0249">Electron transport</keyword>
<dbReference type="InterPro" id="IPR051233">
    <property type="entry name" value="Desulfoferrodoxin_SOR"/>
</dbReference>
<dbReference type="EMBL" id="CP003096">
    <property type="protein sequence ID" value="AER65794.1"/>
    <property type="molecule type" value="Genomic_DNA"/>
</dbReference>
<organism evidence="15 16">
    <name type="scientific">Thermovirga lienii (strain ATCC BAA-1197 / DSM 17291 / Cas60314)</name>
    <dbReference type="NCBI Taxonomy" id="580340"/>
    <lineage>
        <taxon>Bacteria</taxon>
        <taxon>Thermotogati</taxon>
        <taxon>Synergistota</taxon>
        <taxon>Synergistia</taxon>
        <taxon>Synergistales</taxon>
        <taxon>Thermovirgaceae</taxon>
        <taxon>Thermovirga</taxon>
    </lineage>
</organism>
<evidence type="ECO:0000259" key="14">
    <source>
        <dbReference type="Pfam" id="PF06397"/>
    </source>
</evidence>
<feature type="binding site" evidence="12">
    <location>
        <position position="76"/>
    </location>
    <ligand>
        <name>Fe cation</name>
        <dbReference type="ChEBI" id="CHEBI:24875"/>
        <label>1</label>
    </ligand>
</feature>
<comment type="cofactor">
    <cofactor evidence="12">
        <name>Fe(2+)</name>
        <dbReference type="ChEBI" id="CHEBI:29033"/>
    </cofactor>
    <text evidence="12">Binds 1 Fe(2+) ion per subunit. The iron ion 2 is coordinated via four histidines and one cysteine residue.</text>
</comment>
<dbReference type="STRING" id="580340.Tlie_0048"/>
<accession>G7V5G7</accession>
<feature type="binding site" evidence="12">
    <location>
        <position position="13"/>
    </location>
    <ligand>
        <name>Fe cation</name>
        <dbReference type="ChEBI" id="CHEBI:24875"/>
        <label>1</label>
    </ligand>
</feature>
<evidence type="ECO:0000313" key="16">
    <source>
        <dbReference type="Proteomes" id="UP000005868"/>
    </source>
</evidence>
<feature type="binding site" evidence="12">
    <location>
        <position position="70"/>
    </location>
    <ligand>
        <name>Fe cation</name>
        <dbReference type="ChEBI" id="CHEBI:24875"/>
        <label>1</label>
    </ligand>
</feature>
<evidence type="ECO:0000256" key="10">
    <source>
        <dbReference type="ARBA" id="ARBA00031398"/>
    </source>
</evidence>
<feature type="binding site" evidence="12">
    <location>
        <position position="121"/>
    </location>
    <ligand>
        <name>Fe cation</name>
        <dbReference type="ChEBI" id="CHEBI:24875"/>
        <label>1</label>
    </ligand>
</feature>
<feature type="binding site" evidence="12">
    <location>
        <position position="10"/>
    </location>
    <ligand>
        <name>Fe cation</name>
        <dbReference type="ChEBI" id="CHEBI:24875"/>
        <label>1</label>
    </ligand>
</feature>
<dbReference type="Proteomes" id="UP000005868">
    <property type="component" value="Chromosome"/>
</dbReference>
<dbReference type="OrthoDB" id="9814936at2"/>
<dbReference type="Gene3D" id="2.20.28.100">
    <property type="entry name" value="Desulphoferrodoxin, N-terminal domain"/>
    <property type="match status" value="1"/>
</dbReference>
<feature type="binding site" evidence="12">
    <location>
        <position position="29"/>
    </location>
    <ligand>
        <name>Fe cation</name>
        <dbReference type="ChEBI" id="CHEBI:24875"/>
        <label>1</label>
    </ligand>
</feature>
<evidence type="ECO:0000256" key="1">
    <source>
        <dbReference type="ARBA" id="ARBA00001973"/>
    </source>
</evidence>
<dbReference type="SUPFAM" id="SSF57802">
    <property type="entry name" value="Rubredoxin-like"/>
    <property type="match status" value="1"/>
</dbReference>
<evidence type="ECO:0000256" key="4">
    <source>
        <dbReference type="ARBA" id="ARBA00014839"/>
    </source>
</evidence>
<dbReference type="SUPFAM" id="SSF49367">
    <property type="entry name" value="Superoxide reductase-like"/>
    <property type="match status" value="1"/>
</dbReference>
<keyword evidence="6 12" id="KW-0479">Metal-binding</keyword>
<evidence type="ECO:0000313" key="15">
    <source>
        <dbReference type="EMBL" id="AER65794.1"/>
    </source>
</evidence>
<comment type="similarity">
    <text evidence="2">Belongs to the desulfoferrodoxin family.</text>
</comment>
<evidence type="ECO:0000256" key="11">
    <source>
        <dbReference type="ARBA" id="ARBA00047448"/>
    </source>
</evidence>
<feature type="binding site" evidence="12">
    <location>
        <position position="118"/>
    </location>
    <ligand>
        <name>Fe cation</name>
        <dbReference type="ChEBI" id="CHEBI:24875"/>
        <label>1</label>
    </ligand>
</feature>
<evidence type="ECO:0000259" key="13">
    <source>
        <dbReference type="Pfam" id="PF01880"/>
    </source>
</evidence>
<comment type="catalytic activity">
    <reaction evidence="11">
        <text>reduced [rubredoxin] + superoxide + 2 H(+) = oxidized [rubredoxin] + H2O2</text>
        <dbReference type="Rhea" id="RHEA:21324"/>
        <dbReference type="Rhea" id="RHEA-COMP:10302"/>
        <dbReference type="Rhea" id="RHEA-COMP:10303"/>
        <dbReference type="ChEBI" id="CHEBI:15378"/>
        <dbReference type="ChEBI" id="CHEBI:16240"/>
        <dbReference type="ChEBI" id="CHEBI:18421"/>
        <dbReference type="ChEBI" id="CHEBI:29033"/>
        <dbReference type="ChEBI" id="CHEBI:29034"/>
        <dbReference type="EC" id="1.15.1.2"/>
    </reaction>
</comment>
<feature type="domain" description="Desulfoferrodoxin N-terminal" evidence="14">
    <location>
        <begin position="2"/>
        <end position="35"/>
    </location>
</feature>
<dbReference type="Pfam" id="PF06397">
    <property type="entry name" value="Desulfoferrod_N"/>
    <property type="match status" value="1"/>
</dbReference>
<dbReference type="eggNOG" id="COG2033">
    <property type="taxonomic scope" value="Bacteria"/>
</dbReference>
<feature type="domain" description="Desulfoferrodoxin ferrous iron-binding" evidence="13">
    <location>
        <begin position="42"/>
        <end position="126"/>
    </location>
</feature>
<dbReference type="KEGG" id="tli:Tlie_0048"/>
<dbReference type="HOGENOM" id="CLU_118960_1_0_0"/>
<gene>
    <name evidence="15" type="ordered locus">Tlie_0048</name>
</gene>
<dbReference type="PANTHER" id="PTHR36541">
    <property type="entry name" value="SUPEROXIDE REDUCTASE-RELATED"/>
    <property type="match status" value="1"/>
</dbReference>
<comment type="cofactor">
    <cofactor evidence="1">
        <name>Cu(2+)</name>
        <dbReference type="ChEBI" id="CHEBI:29036"/>
    </cofactor>
</comment>
<sequence length="127" mass="14254">MAEVREIYKCEICGNIVEVLHGGAGQLVCCGQPMKAQTPQTADTSQEKHVPYVERQGNAYVVRVGENALHPMEDKHYIEWIELEVDGASCKKFLKPGDEPKAVFEVPEGKVVKAREYCNIHGLWVKE</sequence>
<evidence type="ECO:0000256" key="2">
    <source>
        <dbReference type="ARBA" id="ARBA00005941"/>
    </source>
</evidence>
<dbReference type="InterPro" id="IPR002742">
    <property type="entry name" value="Desulfoferrodoxin_Fe-bd_dom"/>
</dbReference>
<reference evidence="16" key="1">
    <citation type="submission" date="2011-10" db="EMBL/GenBank/DDBJ databases">
        <title>The complete genome of chromosome of Thermovirga lienii DSM 17291.</title>
        <authorList>
            <consortium name="US DOE Joint Genome Institute (JGI-PGF)"/>
            <person name="Lucas S."/>
            <person name="Copeland A."/>
            <person name="Lapidus A."/>
            <person name="Glavina del Rio T."/>
            <person name="Dalin E."/>
            <person name="Tice H."/>
            <person name="Bruce D."/>
            <person name="Goodwin L."/>
            <person name="Pitluck S."/>
            <person name="Peters L."/>
            <person name="Mikhailova N."/>
            <person name="Saunders E."/>
            <person name="Kyrpides N."/>
            <person name="Mavromatis K."/>
            <person name="Ivanova N."/>
            <person name="Last F.I."/>
            <person name="Brettin T."/>
            <person name="Detter J.C."/>
            <person name="Han C."/>
            <person name="Larimer F."/>
            <person name="Land M."/>
            <person name="Hauser L."/>
            <person name="Markowitz V."/>
            <person name="Cheng J.-F."/>
            <person name="Hugenholtz P."/>
            <person name="Woyke T."/>
            <person name="Wu D."/>
            <person name="Spring S."/>
            <person name="Schroeder M."/>
            <person name="Brambilla E.-M."/>
            <person name="Klenk H.-P."/>
            <person name="Eisen J.A."/>
        </authorList>
    </citation>
    <scope>NUCLEOTIDE SEQUENCE [LARGE SCALE GENOMIC DNA]</scope>
    <source>
        <strain evidence="16">ATCC BAA-1197 / DSM 17291 / Cas60314</strain>
    </source>
</reference>
<dbReference type="InterPro" id="IPR004462">
    <property type="entry name" value="Desulfoferrodoxin_N"/>
</dbReference>
<dbReference type="EC" id="1.15.1.2" evidence="3"/>
<proteinExistence type="inferred from homology"/>
<dbReference type="GO" id="GO:0005506">
    <property type="term" value="F:iron ion binding"/>
    <property type="evidence" value="ECO:0007669"/>
    <property type="project" value="InterPro"/>
</dbReference>
<dbReference type="NCBIfam" id="TIGR00319">
    <property type="entry name" value="desulf_FeS4"/>
    <property type="match status" value="1"/>
</dbReference>
<keyword evidence="5" id="KW-0813">Transport</keyword>
<dbReference type="PANTHER" id="PTHR36541:SF1">
    <property type="entry name" value="SUPEROXIDE REDUCTASE-RELATED"/>
    <property type="match status" value="1"/>
</dbReference>
<dbReference type="InterPro" id="IPR036073">
    <property type="entry name" value="Desulfoferrodoxin_Fe-bd_dom_sf"/>
</dbReference>
<comment type="function">
    <text evidence="9">Catalyzes the one-electron reduction of superoxide anion radical to hydrogen peroxide at a nonheme ferrous iron center. Plays a fundamental role in case of oxidative stress via its superoxide detoxification activity.</text>
</comment>
<evidence type="ECO:0000256" key="9">
    <source>
        <dbReference type="ARBA" id="ARBA00024690"/>
    </source>
</evidence>
<dbReference type="AlphaFoldDB" id="G7V5G7"/>
<dbReference type="GO" id="GO:0050605">
    <property type="term" value="F:superoxide reductase activity"/>
    <property type="evidence" value="ECO:0007669"/>
    <property type="project" value="UniProtKB-EC"/>
</dbReference>
<evidence type="ECO:0000256" key="5">
    <source>
        <dbReference type="ARBA" id="ARBA00022448"/>
    </source>
</evidence>
<keyword evidence="16" id="KW-1185">Reference proteome</keyword>
<dbReference type="Pfam" id="PF01880">
    <property type="entry name" value="Desulfoferrodox"/>
    <property type="match status" value="1"/>
</dbReference>
<keyword evidence="8 12" id="KW-0408">Iron</keyword>
<evidence type="ECO:0000256" key="12">
    <source>
        <dbReference type="PIRSR" id="PIRSR604793-1"/>
    </source>
</evidence>
<evidence type="ECO:0000256" key="3">
    <source>
        <dbReference type="ARBA" id="ARBA00012679"/>
    </source>
</evidence>
<dbReference type="InterPro" id="IPR038094">
    <property type="entry name" value="Desulfoferrodoxin_N_sf"/>
</dbReference>
<comment type="cofactor">
    <cofactor evidence="12">
        <name>Fe(3+)</name>
        <dbReference type="ChEBI" id="CHEBI:29034"/>
    </cofactor>
    <text evidence="12">Binds 1 Fe(3+) ion per subunit. The iron ion 1 is coordinated via 4 cysteine residues.</text>
</comment>
<dbReference type="NCBIfam" id="TIGR00320">
    <property type="entry name" value="dfx_rbo"/>
    <property type="match status" value="1"/>
</dbReference>
<protein>
    <recommendedName>
        <fullName evidence="4">Desulfoferrodoxin</fullName>
        <ecNumber evidence="3">1.15.1.2</ecNumber>
    </recommendedName>
    <alternativeName>
        <fullName evidence="10">Superoxide reductase</fullName>
    </alternativeName>
</protein>
<evidence type="ECO:0000256" key="6">
    <source>
        <dbReference type="ARBA" id="ARBA00022723"/>
    </source>
</evidence>
<dbReference type="CDD" id="cd00974">
    <property type="entry name" value="DSRD"/>
    <property type="match status" value="1"/>
</dbReference>
<feature type="binding site" evidence="12">
    <location>
        <position position="30"/>
    </location>
    <ligand>
        <name>Fe cation</name>
        <dbReference type="ChEBI" id="CHEBI:24875"/>
        <label>1</label>
    </ligand>
</feature>
<reference evidence="15 16" key="2">
    <citation type="journal article" date="2012" name="Stand. Genomic Sci.">
        <title>Genome sequence of the moderately thermophilic, amino-acid-degrading and sulfur-reducing bacterium Thermovirga lienii type strain (Cas60314(T)).</title>
        <authorList>
            <person name="Goker M."/>
            <person name="Saunders E."/>
            <person name="Lapidus A."/>
            <person name="Nolan M."/>
            <person name="Lucas S."/>
            <person name="Hammon N."/>
            <person name="Deshpande S."/>
            <person name="Cheng J.F."/>
            <person name="Han C."/>
            <person name="Tapia R."/>
            <person name="Goodwin L.A."/>
            <person name="Pitluck S."/>
            <person name="Liolios K."/>
            <person name="Mavromatis K."/>
            <person name="Pagani I."/>
            <person name="Ivanova N."/>
            <person name="Mikhailova N."/>
            <person name="Pati A."/>
            <person name="Chen A."/>
            <person name="Palaniappan K."/>
            <person name="Land M."/>
            <person name="Chang Y.J."/>
            <person name="Jeffries C.D."/>
            <person name="Brambilla E.M."/>
            <person name="Rohde M."/>
            <person name="Spring S."/>
            <person name="Detter J.C."/>
            <person name="Woyke T."/>
            <person name="Bristow J."/>
            <person name="Eisen J.A."/>
            <person name="Markowitz V."/>
            <person name="Hugenholtz P."/>
            <person name="Kyrpides N.C."/>
            <person name="Klenk H.P."/>
        </authorList>
    </citation>
    <scope>NUCLEOTIDE SEQUENCE [LARGE SCALE GENOMIC DNA]</scope>
    <source>
        <strain evidence="16">ATCC BAA-1197 / DSM 17291 / Cas60314</strain>
    </source>
</reference>
<feature type="binding site" evidence="12">
    <location>
        <position position="49"/>
    </location>
    <ligand>
        <name>Fe cation</name>
        <dbReference type="ChEBI" id="CHEBI:24875"/>
        <label>2</label>
        <note>catalytic</note>
    </ligand>
</feature>
<dbReference type="Gene3D" id="2.60.40.730">
    <property type="entry name" value="SOR catalytic domain"/>
    <property type="match status" value="1"/>
</dbReference>
<dbReference type="NCBIfam" id="TIGR00332">
    <property type="entry name" value="neela_ferrous"/>
    <property type="match status" value="1"/>
</dbReference>
<name>G7V5G7_THELD</name>